<protein>
    <submittedName>
        <fullName evidence="2">Uncharacterized protein</fullName>
    </submittedName>
</protein>
<evidence type="ECO:0000313" key="3">
    <source>
        <dbReference type="Proteomes" id="UP001153269"/>
    </source>
</evidence>
<sequence>MARKEKRTEVKPASPSLLLLLINIPPPPLYLYHYIHLSLEMTGGKLYCSEFVSIGAPLRGEAGGRAEPALLQRLWLQHPPAPPPPPLLFTSPPPPSKPCSCSHTRSL</sequence>
<name>A0A9N7U964_PLEPL</name>
<proteinExistence type="predicted"/>
<comment type="caution">
    <text evidence="2">The sequence shown here is derived from an EMBL/GenBank/DDBJ whole genome shotgun (WGS) entry which is preliminary data.</text>
</comment>
<feature type="compositionally biased region" description="Low complexity" evidence="1">
    <location>
        <begin position="98"/>
        <end position="107"/>
    </location>
</feature>
<organism evidence="2 3">
    <name type="scientific">Pleuronectes platessa</name>
    <name type="common">European plaice</name>
    <dbReference type="NCBI Taxonomy" id="8262"/>
    <lineage>
        <taxon>Eukaryota</taxon>
        <taxon>Metazoa</taxon>
        <taxon>Chordata</taxon>
        <taxon>Craniata</taxon>
        <taxon>Vertebrata</taxon>
        <taxon>Euteleostomi</taxon>
        <taxon>Actinopterygii</taxon>
        <taxon>Neopterygii</taxon>
        <taxon>Teleostei</taxon>
        <taxon>Neoteleostei</taxon>
        <taxon>Acanthomorphata</taxon>
        <taxon>Carangaria</taxon>
        <taxon>Pleuronectiformes</taxon>
        <taxon>Pleuronectoidei</taxon>
        <taxon>Pleuronectidae</taxon>
        <taxon>Pleuronectes</taxon>
    </lineage>
</organism>
<keyword evidence="3" id="KW-1185">Reference proteome</keyword>
<feature type="region of interest" description="Disordered" evidence="1">
    <location>
        <begin position="77"/>
        <end position="107"/>
    </location>
</feature>
<dbReference type="AlphaFoldDB" id="A0A9N7U964"/>
<gene>
    <name evidence="2" type="ORF">PLEPLA_LOCUS15023</name>
</gene>
<dbReference type="Proteomes" id="UP001153269">
    <property type="component" value="Unassembled WGS sequence"/>
</dbReference>
<evidence type="ECO:0000256" key="1">
    <source>
        <dbReference type="SAM" id="MobiDB-lite"/>
    </source>
</evidence>
<evidence type="ECO:0000313" key="2">
    <source>
        <dbReference type="EMBL" id="CAB1427085.1"/>
    </source>
</evidence>
<dbReference type="EMBL" id="CADEAL010000940">
    <property type="protein sequence ID" value="CAB1427085.1"/>
    <property type="molecule type" value="Genomic_DNA"/>
</dbReference>
<feature type="compositionally biased region" description="Pro residues" evidence="1">
    <location>
        <begin position="79"/>
        <end position="97"/>
    </location>
</feature>
<reference evidence="2" key="1">
    <citation type="submission" date="2020-03" db="EMBL/GenBank/DDBJ databases">
        <authorList>
            <person name="Weist P."/>
        </authorList>
    </citation>
    <scope>NUCLEOTIDE SEQUENCE</scope>
</reference>
<accession>A0A9N7U964</accession>